<proteinExistence type="predicted"/>
<feature type="region of interest" description="Disordered" evidence="1">
    <location>
        <begin position="139"/>
        <end position="161"/>
    </location>
</feature>
<dbReference type="AlphaFoldDB" id="A0A2U1QFQ6"/>
<evidence type="ECO:0000256" key="1">
    <source>
        <dbReference type="SAM" id="MobiDB-lite"/>
    </source>
</evidence>
<organism evidence="3 4">
    <name type="scientific">Artemisia annua</name>
    <name type="common">Sweet wormwood</name>
    <dbReference type="NCBI Taxonomy" id="35608"/>
    <lineage>
        <taxon>Eukaryota</taxon>
        <taxon>Viridiplantae</taxon>
        <taxon>Streptophyta</taxon>
        <taxon>Embryophyta</taxon>
        <taxon>Tracheophyta</taxon>
        <taxon>Spermatophyta</taxon>
        <taxon>Magnoliopsida</taxon>
        <taxon>eudicotyledons</taxon>
        <taxon>Gunneridae</taxon>
        <taxon>Pentapetalae</taxon>
        <taxon>asterids</taxon>
        <taxon>campanulids</taxon>
        <taxon>Asterales</taxon>
        <taxon>Asteraceae</taxon>
        <taxon>Asteroideae</taxon>
        <taxon>Anthemideae</taxon>
        <taxon>Artemisiinae</taxon>
        <taxon>Artemisia</taxon>
    </lineage>
</organism>
<sequence>MTKGTRQCKNVLLPPLRPTHVLPHVMIKPPSIYNQQHSPMHAFISNIKSQFLYKKVKNQTQLQKHIKNQNHTMYNSIPTTYNLQAVWFAAGMAVIIACLERAVVVSIFKHLHMWVFLALNLLLIAILFTSKYPLQDLKNPSQKCDLSQDSCKSPPSPATEVVEDHRDAVVEDGVKGNEDMGFEEEDEGDDKTTTMLTNEELNERVEAFISRFRQEYLVSDVKVISRSRSDNVCVGRSHGVFEKTITV</sequence>
<feature type="compositionally biased region" description="Polar residues" evidence="1">
    <location>
        <begin position="139"/>
        <end position="153"/>
    </location>
</feature>
<evidence type="ECO:0000256" key="2">
    <source>
        <dbReference type="SAM" id="Phobius"/>
    </source>
</evidence>
<keyword evidence="2" id="KW-0812">Transmembrane</keyword>
<reference evidence="3 4" key="1">
    <citation type="journal article" date="2018" name="Mol. Plant">
        <title>The genome of Artemisia annua provides insight into the evolution of Asteraceae family and artemisinin biosynthesis.</title>
        <authorList>
            <person name="Shen Q."/>
            <person name="Zhang L."/>
            <person name="Liao Z."/>
            <person name="Wang S."/>
            <person name="Yan T."/>
            <person name="Shi P."/>
            <person name="Liu M."/>
            <person name="Fu X."/>
            <person name="Pan Q."/>
            <person name="Wang Y."/>
            <person name="Lv Z."/>
            <person name="Lu X."/>
            <person name="Zhang F."/>
            <person name="Jiang W."/>
            <person name="Ma Y."/>
            <person name="Chen M."/>
            <person name="Hao X."/>
            <person name="Li L."/>
            <person name="Tang Y."/>
            <person name="Lv G."/>
            <person name="Zhou Y."/>
            <person name="Sun X."/>
            <person name="Brodelius P.E."/>
            <person name="Rose J.K.C."/>
            <person name="Tang K."/>
        </authorList>
    </citation>
    <scope>NUCLEOTIDE SEQUENCE [LARGE SCALE GENOMIC DNA]</scope>
    <source>
        <strain evidence="4">cv. Huhao1</strain>
        <tissue evidence="3">Leaf</tissue>
    </source>
</reference>
<name>A0A2U1QFQ6_ARTAN</name>
<accession>A0A2U1QFQ6</accession>
<evidence type="ECO:0008006" key="5">
    <source>
        <dbReference type="Google" id="ProtNLM"/>
    </source>
</evidence>
<dbReference type="Proteomes" id="UP000245207">
    <property type="component" value="Unassembled WGS sequence"/>
</dbReference>
<dbReference type="OrthoDB" id="1725777at2759"/>
<feature type="transmembrane region" description="Helical" evidence="2">
    <location>
        <begin position="85"/>
        <end position="108"/>
    </location>
</feature>
<dbReference type="PANTHER" id="PTHR35997">
    <property type="entry name" value="COTTON FIBER PROTEIN-RELATED"/>
    <property type="match status" value="1"/>
</dbReference>
<comment type="caution">
    <text evidence="3">The sequence shown here is derived from an EMBL/GenBank/DDBJ whole genome shotgun (WGS) entry which is preliminary data.</text>
</comment>
<keyword evidence="2" id="KW-0472">Membrane</keyword>
<protein>
    <recommendedName>
        <fullName evidence="5">DUF4408 domain-containing protein</fullName>
    </recommendedName>
</protein>
<dbReference type="EMBL" id="PKPP01000157">
    <property type="protein sequence ID" value="PWA96830.1"/>
    <property type="molecule type" value="Genomic_DNA"/>
</dbReference>
<evidence type="ECO:0000313" key="4">
    <source>
        <dbReference type="Proteomes" id="UP000245207"/>
    </source>
</evidence>
<keyword evidence="4" id="KW-1185">Reference proteome</keyword>
<feature type="transmembrane region" description="Helical" evidence="2">
    <location>
        <begin position="114"/>
        <end position="134"/>
    </location>
</feature>
<dbReference type="PANTHER" id="PTHR35997:SF5">
    <property type="entry name" value="OS09G0539700 PROTEIN"/>
    <property type="match status" value="1"/>
</dbReference>
<keyword evidence="2" id="KW-1133">Transmembrane helix</keyword>
<evidence type="ECO:0000313" key="3">
    <source>
        <dbReference type="EMBL" id="PWA96830.1"/>
    </source>
</evidence>
<gene>
    <name evidence="3" type="ORF">CTI12_AA036120</name>
</gene>